<evidence type="ECO:0000256" key="8">
    <source>
        <dbReference type="ARBA" id="ARBA00023128"/>
    </source>
</evidence>
<keyword evidence="6" id="KW-0648">Protein biosynthesis</keyword>
<dbReference type="FunFam" id="3.40.50.12230:FF:000003">
    <property type="entry name" value="methionyl-tRNA formyltransferase, mitochondrial"/>
    <property type="match status" value="1"/>
</dbReference>
<reference evidence="14 15" key="1">
    <citation type="submission" date="2024-02" db="EMBL/GenBank/DDBJ databases">
        <title>Chromosome-scale genome assembly of the rough periwinkle Littorina saxatilis.</title>
        <authorList>
            <person name="De Jode A."/>
            <person name="Faria R."/>
            <person name="Formenti G."/>
            <person name="Sims Y."/>
            <person name="Smith T.P."/>
            <person name="Tracey A."/>
            <person name="Wood J.M.D."/>
            <person name="Zagrodzka Z.B."/>
            <person name="Johannesson K."/>
            <person name="Butlin R.K."/>
            <person name="Leder E.H."/>
        </authorList>
    </citation>
    <scope>NUCLEOTIDE SEQUENCE [LARGE SCALE GENOMIC DNA]</scope>
    <source>
        <strain evidence="14">Snail1</strain>
        <tissue evidence="14">Muscle</tissue>
    </source>
</reference>
<dbReference type="AlphaFoldDB" id="A0AAN9AZV0"/>
<dbReference type="SUPFAM" id="SSF53328">
    <property type="entry name" value="Formyltransferase"/>
    <property type="match status" value="1"/>
</dbReference>
<evidence type="ECO:0000259" key="12">
    <source>
        <dbReference type="Pfam" id="PF00551"/>
    </source>
</evidence>
<feature type="domain" description="Formyl transferase C-terminal" evidence="13">
    <location>
        <begin position="227"/>
        <end position="353"/>
    </location>
</feature>
<dbReference type="GO" id="GO:0004479">
    <property type="term" value="F:methionyl-tRNA formyltransferase activity"/>
    <property type="evidence" value="ECO:0007669"/>
    <property type="project" value="UniProtKB-EC"/>
</dbReference>
<dbReference type="EMBL" id="JBAMIC010000014">
    <property type="protein sequence ID" value="KAK7096134.1"/>
    <property type="molecule type" value="Genomic_DNA"/>
</dbReference>
<dbReference type="GO" id="GO:0005739">
    <property type="term" value="C:mitochondrion"/>
    <property type="evidence" value="ECO:0007669"/>
    <property type="project" value="UniProtKB-SubCell"/>
</dbReference>
<evidence type="ECO:0000256" key="9">
    <source>
        <dbReference type="ARBA" id="ARBA00052555"/>
    </source>
</evidence>
<keyword evidence="8" id="KW-0496">Mitochondrion</keyword>
<evidence type="ECO:0000256" key="4">
    <source>
        <dbReference type="ARBA" id="ARBA00014185"/>
    </source>
</evidence>
<dbReference type="Pfam" id="PF02911">
    <property type="entry name" value="Formyl_trans_C"/>
    <property type="match status" value="1"/>
</dbReference>
<comment type="function">
    <text evidence="10">Methionyl-tRNA formyltransferase that formylates methionyl-tRNA in mitochondria and is crucial for translation initiation.</text>
</comment>
<evidence type="ECO:0000256" key="6">
    <source>
        <dbReference type="ARBA" id="ARBA00022917"/>
    </source>
</evidence>
<evidence type="ECO:0000313" key="14">
    <source>
        <dbReference type="EMBL" id="KAK7096134.1"/>
    </source>
</evidence>
<evidence type="ECO:0000256" key="1">
    <source>
        <dbReference type="ARBA" id="ARBA00004173"/>
    </source>
</evidence>
<evidence type="ECO:0000256" key="7">
    <source>
        <dbReference type="ARBA" id="ARBA00022946"/>
    </source>
</evidence>
<evidence type="ECO:0000256" key="10">
    <source>
        <dbReference type="ARBA" id="ARBA00057846"/>
    </source>
</evidence>
<feature type="region of interest" description="Disordered" evidence="11">
    <location>
        <begin position="279"/>
        <end position="307"/>
    </location>
</feature>
<accession>A0AAN9AZV0</accession>
<dbReference type="InterPro" id="IPR005794">
    <property type="entry name" value="Fmt"/>
</dbReference>
<dbReference type="InterPro" id="IPR011034">
    <property type="entry name" value="Formyl_transferase-like_C_sf"/>
</dbReference>
<evidence type="ECO:0000256" key="3">
    <source>
        <dbReference type="ARBA" id="ARBA00012261"/>
    </source>
</evidence>
<dbReference type="Pfam" id="PF00551">
    <property type="entry name" value="Formyl_trans_N"/>
    <property type="match status" value="1"/>
</dbReference>
<dbReference type="InterPro" id="IPR036477">
    <property type="entry name" value="Formyl_transf_N_sf"/>
</dbReference>
<keyword evidence="7" id="KW-0809">Transit peptide</keyword>
<feature type="domain" description="Formyl transferase N-terminal" evidence="12">
    <location>
        <begin position="34"/>
        <end position="201"/>
    </location>
</feature>
<evidence type="ECO:0000256" key="5">
    <source>
        <dbReference type="ARBA" id="ARBA00022679"/>
    </source>
</evidence>
<dbReference type="NCBIfam" id="TIGR00460">
    <property type="entry name" value="fmt"/>
    <property type="match status" value="1"/>
</dbReference>
<dbReference type="PANTHER" id="PTHR11138">
    <property type="entry name" value="METHIONYL-TRNA FORMYLTRANSFERASE"/>
    <property type="match status" value="1"/>
</dbReference>
<name>A0AAN9AZV0_9CAEN</name>
<dbReference type="PANTHER" id="PTHR11138:SF5">
    <property type="entry name" value="METHIONYL-TRNA FORMYLTRANSFERASE, MITOCHONDRIAL"/>
    <property type="match status" value="1"/>
</dbReference>
<evidence type="ECO:0000313" key="15">
    <source>
        <dbReference type="Proteomes" id="UP001374579"/>
    </source>
</evidence>
<comment type="catalytic activity">
    <reaction evidence="9">
        <text>L-methionyl-tRNA(fMet) + (6R)-10-formyltetrahydrofolate = N-formyl-L-methionyl-tRNA(fMet) + (6S)-5,6,7,8-tetrahydrofolate + H(+)</text>
        <dbReference type="Rhea" id="RHEA:24380"/>
        <dbReference type="Rhea" id="RHEA-COMP:9952"/>
        <dbReference type="Rhea" id="RHEA-COMP:9953"/>
        <dbReference type="ChEBI" id="CHEBI:15378"/>
        <dbReference type="ChEBI" id="CHEBI:57453"/>
        <dbReference type="ChEBI" id="CHEBI:78530"/>
        <dbReference type="ChEBI" id="CHEBI:78844"/>
        <dbReference type="ChEBI" id="CHEBI:195366"/>
        <dbReference type="EC" id="2.1.2.9"/>
    </reaction>
    <physiologicalReaction direction="left-to-right" evidence="9">
        <dbReference type="Rhea" id="RHEA:24381"/>
    </physiologicalReaction>
</comment>
<dbReference type="Proteomes" id="UP001374579">
    <property type="component" value="Unassembled WGS sequence"/>
</dbReference>
<evidence type="ECO:0000256" key="11">
    <source>
        <dbReference type="SAM" id="MobiDB-lite"/>
    </source>
</evidence>
<sequence length="388" mass="42775">MKLRLMLWRCGCGVRTFFTTTRRLETKPPFNILFFGTDSFALETLTALQKNRLNTSEGRVVDKLDVVSTSQKSAVSKFAEKQDLRLLTWPPDLGDLDAYDLGVLVSFGRLVPRKVIAKLPYGILNVHPSLLPRWRGASPIMHTVLNSDADTGVSIMSIQPKHFDTGPIIQQTRMAVPEGCTAQSLGNVLAKEGASLLVETLQAMPDVLHKAKPQSSEGVTYAHKASASMALIDWKQHTSQQIQQQYRALAGMFPLRTTWNGEPVKLADMVLEDVRVPSVAHRGSGSDSSHSDQHVKTSDAHGSQDGGGMVEAGTVVYDPQSKAICVKCLDGWVAFLSVILKKRMSASDFYNGYLSKDKHKGVCFESHPNGLFSSQYFDFVHRPKAKKS</sequence>
<protein>
    <recommendedName>
        <fullName evidence="4">Methionyl-tRNA formyltransferase, mitochondrial</fullName>
        <ecNumber evidence="3">2.1.2.9</ecNumber>
    </recommendedName>
</protein>
<dbReference type="SUPFAM" id="SSF50486">
    <property type="entry name" value="FMT C-terminal domain-like"/>
    <property type="match status" value="1"/>
</dbReference>
<dbReference type="Gene3D" id="3.40.50.12230">
    <property type="match status" value="1"/>
</dbReference>
<keyword evidence="5" id="KW-0808">Transferase</keyword>
<feature type="compositionally biased region" description="Basic and acidic residues" evidence="11">
    <location>
        <begin position="289"/>
        <end position="299"/>
    </location>
</feature>
<comment type="similarity">
    <text evidence="2">Belongs to the Fmt family.</text>
</comment>
<dbReference type="EC" id="2.1.2.9" evidence="3"/>
<comment type="caution">
    <text evidence="14">The sequence shown here is derived from an EMBL/GenBank/DDBJ whole genome shotgun (WGS) entry which is preliminary data.</text>
</comment>
<dbReference type="CDD" id="cd08646">
    <property type="entry name" value="FMT_core_Met-tRNA-FMT_N"/>
    <property type="match status" value="1"/>
</dbReference>
<proteinExistence type="inferred from homology"/>
<dbReference type="InterPro" id="IPR002376">
    <property type="entry name" value="Formyl_transf_N"/>
</dbReference>
<gene>
    <name evidence="14" type="ORF">V1264_005469</name>
</gene>
<dbReference type="InterPro" id="IPR005793">
    <property type="entry name" value="Formyl_trans_C"/>
</dbReference>
<dbReference type="InterPro" id="IPR041711">
    <property type="entry name" value="Met-tRNA-FMT_N"/>
</dbReference>
<evidence type="ECO:0000259" key="13">
    <source>
        <dbReference type="Pfam" id="PF02911"/>
    </source>
</evidence>
<organism evidence="14 15">
    <name type="scientific">Littorina saxatilis</name>
    <dbReference type="NCBI Taxonomy" id="31220"/>
    <lineage>
        <taxon>Eukaryota</taxon>
        <taxon>Metazoa</taxon>
        <taxon>Spiralia</taxon>
        <taxon>Lophotrochozoa</taxon>
        <taxon>Mollusca</taxon>
        <taxon>Gastropoda</taxon>
        <taxon>Caenogastropoda</taxon>
        <taxon>Littorinimorpha</taxon>
        <taxon>Littorinoidea</taxon>
        <taxon>Littorinidae</taxon>
        <taxon>Littorina</taxon>
    </lineage>
</organism>
<evidence type="ECO:0000256" key="2">
    <source>
        <dbReference type="ARBA" id="ARBA00010699"/>
    </source>
</evidence>
<comment type="subcellular location">
    <subcellularLocation>
        <location evidence="1">Mitochondrion</location>
    </subcellularLocation>
</comment>
<keyword evidence="15" id="KW-1185">Reference proteome</keyword>